<dbReference type="GeneID" id="35003885"/>
<dbReference type="OrthoDB" id="191000at2157"/>
<evidence type="ECO:0008006" key="3">
    <source>
        <dbReference type="Google" id="ProtNLM"/>
    </source>
</evidence>
<reference evidence="1 2" key="1">
    <citation type="submission" date="2016-10" db="EMBL/GenBank/DDBJ databases">
        <authorList>
            <person name="de Groot N.N."/>
        </authorList>
    </citation>
    <scope>NUCLEOTIDE SEQUENCE [LARGE SCALE GENOMIC DNA]</scope>
    <source>
        <strain evidence="1 2">DSM 22187</strain>
    </source>
</reference>
<accession>A0A2H4Q646</accession>
<gene>
    <name evidence="1" type="ORF">SAMN05444271_1026</name>
</gene>
<evidence type="ECO:0000313" key="2">
    <source>
        <dbReference type="Proteomes" id="UP000198888"/>
    </source>
</evidence>
<dbReference type="Proteomes" id="UP000198888">
    <property type="component" value="Unassembled WGS sequence"/>
</dbReference>
<keyword evidence="2" id="KW-1185">Reference proteome</keyword>
<dbReference type="InterPro" id="IPR055809">
    <property type="entry name" value="DUF7385"/>
</dbReference>
<dbReference type="KEGG" id="hae:halTADL_3118"/>
<proteinExistence type="predicted"/>
<dbReference type="Pfam" id="PF24110">
    <property type="entry name" value="DUF7385"/>
    <property type="match status" value="1"/>
</dbReference>
<dbReference type="RefSeq" id="WP_089670785.1">
    <property type="nucleotide sequence ID" value="NZ_CP024845.1"/>
</dbReference>
<protein>
    <recommendedName>
        <fullName evidence="3">Flagella cluster protein</fullName>
    </recommendedName>
</protein>
<organism evidence="1 2">
    <name type="scientific">Halohasta litchfieldiae</name>
    <dbReference type="NCBI Taxonomy" id="1073996"/>
    <lineage>
        <taxon>Archaea</taxon>
        <taxon>Methanobacteriati</taxon>
        <taxon>Methanobacteriota</taxon>
        <taxon>Stenosarchaea group</taxon>
        <taxon>Halobacteria</taxon>
        <taxon>Halobacteriales</taxon>
        <taxon>Haloferacaceae</taxon>
        <taxon>Halohasta</taxon>
    </lineage>
</organism>
<name>A0A1H6RLY0_9EURY</name>
<dbReference type="EMBL" id="FNYR01000002">
    <property type="protein sequence ID" value="SEI52212.1"/>
    <property type="molecule type" value="Genomic_DNA"/>
</dbReference>
<evidence type="ECO:0000313" key="1">
    <source>
        <dbReference type="EMBL" id="SEI52212.1"/>
    </source>
</evidence>
<sequence length="76" mass="8966">MPATFDVHDHRHEMKQLRDTGKTGLYDNRKDVPCPVCNDPFDRLFLTKKRETTFPENDGASFCLLHQDDAIYLFRH</sequence>
<dbReference type="AlphaFoldDB" id="A0A1H6RLY0"/>
<accession>A0A1H6RLY0</accession>